<evidence type="ECO:0000259" key="2">
    <source>
        <dbReference type="Pfam" id="PF02720"/>
    </source>
</evidence>
<reference evidence="3 4" key="1">
    <citation type="submission" date="2023-06" db="EMBL/GenBank/DDBJ databases">
        <title>Microbacterium sp. nov., isolated from a waste landfill.</title>
        <authorList>
            <person name="Wen W."/>
        </authorList>
    </citation>
    <scope>NUCLEOTIDE SEQUENCE [LARGE SCALE GENOMIC DNA]</scope>
    <source>
        <strain evidence="3 4">ASV49</strain>
    </source>
</reference>
<feature type="domain" description="DUF222" evidence="2">
    <location>
        <begin position="73"/>
        <end position="354"/>
    </location>
</feature>
<organism evidence="3 4">
    <name type="scientific">Microbacterium candidum</name>
    <dbReference type="NCBI Taxonomy" id="3041922"/>
    <lineage>
        <taxon>Bacteria</taxon>
        <taxon>Bacillati</taxon>
        <taxon>Actinomycetota</taxon>
        <taxon>Actinomycetes</taxon>
        <taxon>Micrococcales</taxon>
        <taxon>Microbacteriaceae</taxon>
        <taxon>Microbacterium</taxon>
    </lineage>
</organism>
<accession>A0ABT7N3L1</accession>
<dbReference type="EMBL" id="JASXSZ010000007">
    <property type="protein sequence ID" value="MDL9981287.1"/>
    <property type="molecule type" value="Genomic_DNA"/>
</dbReference>
<feature type="region of interest" description="Disordered" evidence="1">
    <location>
        <begin position="409"/>
        <end position="434"/>
    </location>
</feature>
<evidence type="ECO:0000313" key="3">
    <source>
        <dbReference type="EMBL" id="MDL9981287.1"/>
    </source>
</evidence>
<proteinExistence type="predicted"/>
<dbReference type="Pfam" id="PF02720">
    <property type="entry name" value="DUF222"/>
    <property type="match status" value="1"/>
</dbReference>
<dbReference type="Proteomes" id="UP001235064">
    <property type="component" value="Unassembled WGS sequence"/>
</dbReference>
<name>A0ABT7N3L1_9MICO</name>
<evidence type="ECO:0000256" key="1">
    <source>
        <dbReference type="SAM" id="MobiDB-lite"/>
    </source>
</evidence>
<feature type="compositionally biased region" description="Basic and acidic residues" evidence="1">
    <location>
        <begin position="409"/>
        <end position="418"/>
    </location>
</feature>
<comment type="caution">
    <text evidence="3">The sequence shown here is derived from an EMBL/GenBank/DDBJ whole genome shotgun (WGS) entry which is preliminary data.</text>
</comment>
<sequence>MERDAAVVDVDTAFVLRSLFGEAEAEQVEANRRAARQCEFLAEVLAHARAHPDLYVDTISNRPAAALMPLGGEAELAVRCAVLEASSRLRMSEQHVRTWASLAEQARSELPRLWQSALDGFISIEHVKAAQSQLTLFAEHADQVAGFDEILRDVAMGATVATTRRQARRVADRLLSPTRTQRHAAAFARRRVYVDTAPDGMSWLCALIPTVTAHGIDRSLTRTVKNMPLDELDGRTHSQARADVFAGLLGGVGTPHGVKTKVLVTIPFDRLAQAAQASVRNRPGAGVSNSGGFGADLNATPLVPGLGSIDDATARQLFLDAGAFTRVITDPVSGVVLDMDRRSRRATAAQRDWLALAHGTCVRDGCERLAIDADIDHWCAYHGPNRGVTDIVNLDPLCDPDHALKDTTKLEHHRRDDGAVEVSFPSGHRTTNPFDGMHERVEAVLARGATATRDAPPF</sequence>
<dbReference type="RefSeq" id="WP_286290360.1">
    <property type="nucleotide sequence ID" value="NZ_JASXSZ010000007.1"/>
</dbReference>
<dbReference type="InterPro" id="IPR003870">
    <property type="entry name" value="DUF222"/>
</dbReference>
<gene>
    <name evidence="3" type="ORF">QSV35_18305</name>
</gene>
<keyword evidence="4" id="KW-1185">Reference proteome</keyword>
<evidence type="ECO:0000313" key="4">
    <source>
        <dbReference type="Proteomes" id="UP001235064"/>
    </source>
</evidence>
<protein>
    <submittedName>
        <fullName evidence="3">DUF222 domain-containing protein</fullName>
    </submittedName>
</protein>